<dbReference type="Proteomes" id="UP001281614">
    <property type="component" value="Unassembled WGS sequence"/>
</dbReference>
<evidence type="ECO:0000313" key="2">
    <source>
        <dbReference type="Proteomes" id="UP001281614"/>
    </source>
</evidence>
<accession>A0AAD9YG26</accession>
<protein>
    <submittedName>
        <fullName evidence="1">Ankryin domain-containing protein</fullName>
    </submittedName>
</protein>
<dbReference type="AlphaFoldDB" id="A0AAD9YG26"/>
<name>A0AAD9YG26_COLKA</name>
<keyword evidence="2" id="KW-1185">Reference proteome</keyword>
<dbReference type="Gene3D" id="1.25.40.20">
    <property type="entry name" value="Ankyrin repeat-containing domain"/>
    <property type="match status" value="1"/>
</dbReference>
<evidence type="ECO:0000313" key="1">
    <source>
        <dbReference type="EMBL" id="KAK2760993.1"/>
    </source>
</evidence>
<organism evidence="1 2">
    <name type="scientific">Colletotrichum kahawae</name>
    <name type="common">Coffee berry disease fungus</name>
    <dbReference type="NCBI Taxonomy" id="34407"/>
    <lineage>
        <taxon>Eukaryota</taxon>
        <taxon>Fungi</taxon>
        <taxon>Dikarya</taxon>
        <taxon>Ascomycota</taxon>
        <taxon>Pezizomycotina</taxon>
        <taxon>Sordariomycetes</taxon>
        <taxon>Hypocreomycetidae</taxon>
        <taxon>Glomerellales</taxon>
        <taxon>Glomerellaceae</taxon>
        <taxon>Colletotrichum</taxon>
        <taxon>Colletotrichum gloeosporioides species complex</taxon>
    </lineage>
</organism>
<dbReference type="InterPro" id="IPR036770">
    <property type="entry name" value="Ankyrin_rpt-contain_sf"/>
</dbReference>
<reference evidence="1" key="1">
    <citation type="submission" date="2023-02" db="EMBL/GenBank/DDBJ databases">
        <title>Colletotrichum kahawae CIFC_Que2 genome sequencing and assembly.</title>
        <authorList>
            <person name="Baroncelli R."/>
        </authorList>
    </citation>
    <scope>NUCLEOTIDE SEQUENCE</scope>
    <source>
        <strain evidence="1">CIFC_Que2</strain>
    </source>
</reference>
<dbReference type="EMBL" id="VYYT01000167">
    <property type="protein sequence ID" value="KAK2760993.1"/>
    <property type="molecule type" value="Genomic_DNA"/>
</dbReference>
<proteinExistence type="predicted"/>
<sequence length="224" mass="26052">MTKIPLLLEAGADVNAMSHGSEQPLERAVFHDQPEVVRCLIEAGAQVTNMPRKQNLLHIAGRLARLEALKYLADMHPPLLNVHQEDDWGDTPWDEFIWALHAPEWNLGASRRPTPQEQDAFVTLYKKLRDRSLELDISRLQRIRQHLEDEIFHGTMTVLQSLISEKRDWEQWDSVRTYETIKLQVRERMVEAALESVDENTEVLQEKIEASPWDQVSRWEASET</sequence>
<gene>
    <name evidence="1" type="ORF">CKAH01_16443</name>
</gene>
<dbReference type="SUPFAM" id="SSF48403">
    <property type="entry name" value="Ankyrin repeat"/>
    <property type="match status" value="1"/>
</dbReference>
<comment type="caution">
    <text evidence="1">The sequence shown here is derived from an EMBL/GenBank/DDBJ whole genome shotgun (WGS) entry which is preliminary data.</text>
</comment>